<name>A0A168L373_ABSGL</name>
<evidence type="ECO:0000313" key="1">
    <source>
        <dbReference type="EMBL" id="SAL95966.1"/>
    </source>
</evidence>
<dbReference type="AlphaFoldDB" id="A0A168L373"/>
<accession>A0A168L373</accession>
<dbReference type="EMBL" id="LT550481">
    <property type="protein sequence ID" value="SAL95966.1"/>
    <property type="molecule type" value="Genomic_DNA"/>
</dbReference>
<proteinExistence type="predicted"/>
<gene>
    <name evidence="1" type="primary">ABSGL_01307.1 scaffold 1223</name>
</gene>
<keyword evidence="2" id="KW-1185">Reference proteome</keyword>
<protein>
    <submittedName>
        <fullName evidence="1">Uncharacterized protein</fullName>
    </submittedName>
</protein>
<sequence length="71" mass="8075">MSNINNNTDVEMVNATAQREAEALALAKRGFAEQKARTIERQNALMLLQMSPALRSEDRDEFLQVQEQCHV</sequence>
<dbReference type="InParanoid" id="A0A168L373"/>
<dbReference type="Proteomes" id="UP000078561">
    <property type="component" value="Unassembled WGS sequence"/>
</dbReference>
<organism evidence="1">
    <name type="scientific">Absidia glauca</name>
    <name type="common">Pin mould</name>
    <dbReference type="NCBI Taxonomy" id="4829"/>
    <lineage>
        <taxon>Eukaryota</taxon>
        <taxon>Fungi</taxon>
        <taxon>Fungi incertae sedis</taxon>
        <taxon>Mucoromycota</taxon>
        <taxon>Mucoromycotina</taxon>
        <taxon>Mucoromycetes</taxon>
        <taxon>Mucorales</taxon>
        <taxon>Cunninghamellaceae</taxon>
        <taxon>Absidia</taxon>
    </lineage>
</organism>
<reference evidence="1" key="1">
    <citation type="submission" date="2016-04" db="EMBL/GenBank/DDBJ databases">
        <authorList>
            <person name="Evans L.H."/>
            <person name="Alamgir A."/>
            <person name="Owens N."/>
            <person name="Weber N.D."/>
            <person name="Virtaneva K."/>
            <person name="Barbian K."/>
            <person name="Babar A."/>
            <person name="Rosenke K."/>
        </authorList>
    </citation>
    <scope>NUCLEOTIDE SEQUENCE [LARGE SCALE GENOMIC DNA]</scope>
    <source>
        <strain evidence="1">CBS 101.48</strain>
    </source>
</reference>
<evidence type="ECO:0000313" key="2">
    <source>
        <dbReference type="Proteomes" id="UP000078561"/>
    </source>
</evidence>